<sequence length="331" mass="36311">MPTILNRKVGPIGYGLASLTFGPPTNHPTEEQAFAALRAAADTGCLVWDGAEFYGTPDYNSLVLLRRFFEKYPEYADKVLLNIKGAMRPNWVPDASPDYIKQSVESCVKQLDGKANIHMFECARRDVKVPLETQLNTLKELVDEEKIGSVALSEVNANTIREAAKIVDISAVEVELSIWNTGPLTNGIVRACAELDIPIIAYSPLGAAMLTGTLKSPTDLPEGDYRRMFPKYQDGNFQENLKLVKEIEKMAERKGCTAAQIALGWLVALSKRPDMPTIIPIPGGKSAKHITENAAVIELKDEDMDLIDSLVSSHTVVGDRFPAFAMGMTDL</sequence>
<proteinExistence type="predicted"/>
<organism evidence="3 4">
    <name type="scientific">Trematosphaeria pertusa</name>
    <dbReference type="NCBI Taxonomy" id="390896"/>
    <lineage>
        <taxon>Eukaryota</taxon>
        <taxon>Fungi</taxon>
        <taxon>Dikarya</taxon>
        <taxon>Ascomycota</taxon>
        <taxon>Pezizomycotina</taxon>
        <taxon>Dothideomycetes</taxon>
        <taxon>Pleosporomycetidae</taxon>
        <taxon>Pleosporales</taxon>
        <taxon>Massarineae</taxon>
        <taxon>Trematosphaeriaceae</taxon>
        <taxon>Trematosphaeria</taxon>
    </lineage>
</organism>
<feature type="domain" description="NADP-dependent oxidoreductase" evidence="2">
    <location>
        <begin position="11"/>
        <end position="310"/>
    </location>
</feature>
<keyword evidence="4" id="KW-1185">Reference proteome</keyword>
<gene>
    <name evidence="3" type="ORF">BU26DRAFT_522492</name>
</gene>
<dbReference type="PANTHER" id="PTHR43625">
    <property type="entry name" value="AFLATOXIN B1 ALDEHYDE REDUCTASE"/>
    <property type="match status" value="1"/>
</dbReference>
<evidence type="ECO:0000256" key="1">
    <source>
        <dbReference type="ARBA" id="ARBA00023002"/>
    </source>
</evidence>
<dbReference type="AlphaFoldDB" id="A0A6A6I2K1"/>
<dbReference type="EMBL" id="ML987202">
    <property type="protein sequence ID" value="KAF2244704.1"/>
    <property type="molecule type" value="Genomic_DNA"/>
</dbReference>
<dbReference type="InterPro" id="IPR023210">
    <property type="entry name" value="NADP_OxRdtase_dom"/>
</dbReference>
<reference evidence="3" key="1">
    <citation type="journal article" date="2020" name="Stud. Mycol.">
        <title>101 Dothideomycetes genomes: a test case for predicting lifestyles and emergence of pathogens.</title>
        <authorList>
            <person name="Haridas S."/>
            <person name="Albert R."/>
            <person name="Binder M."/>
            <person name="Bloem J."/>
            <person name="Labutti K."/>
            <person name="Salamov A."/>
            <person name="Andreopoulos B."/>
            <person name="Baker S."/>
            <person name="Barry K."/>
            <person name="Bills G."/>
            <person name="Bluhm B."/>
            <person name="Cannon C."/>
            <person name="Castanera R."/>
            <person name="Culley D."/>
            <person name="Daum C."/>
            <person name="Ezra D."/>
            <person name="Gonzalez J."/>
            <person name="Henrissat B."/>
            <person name="Kuo A."/>
            <person name="Liang C."/>
            <person name="Lipzen A."/>
            <person name="Lutzoni F."/>
            <person name="Magnuson J."/>
            <person name="Mondo S."/>
            <person name="Nolan M."/>
            <person name="Ohm R."/>
            <person name="Pangilinan J."/>
            <person name="Park H.-J."/>
            <person name="Ramirez L."/>
            <person name="Alfaro M."/>
            <person name="Sun H."/>
            <person name="Tritt A."/>
            <person name="Yoshinaga Y."/>
            <person name="Zwiers L.-H."/>
            <person name="Turgeon B."/>
            <person name="Goodwin S."/>
            <person name="Spatafora J."/>
            <person name="Crous P."/>
            <person name="Grigoriev I."/>
        </authorList>
    </citation>
    <scope>NUCLEOTIDE SEQUENCE</scope>
    <source>
        <strain evidence="3">CBS 122368</strain>
    </source>
</reference>
<accession>A0A6A6I2K1</accession>
<dbReference type="GO" id="GO:0016491">
    <property type="term" value="F:oxidoreductase activity"/>
    <property type="evidence" value="ECO:0007669"/>
    <property type="project" value="UniProtKB-KW"/>
</dbReference>
<evidence type="ECO:0000313" key="4">
    <source>
        <dbReference type="Proteomes" id="UP000800094"/>
    </source>
</evidence>
<dbReference type="InterPro" id="IPR036812">
    <property type="entry name" value="NAD(P)_OxRdtase_dom_sf"/>
</dbReference>
<dbReference type="Proteomes" id="UP000800094">
    <property type="component" value="Unassembled WGS sequence"/>
</dbReference>
<protein>
    <submittedName>
        <fullName evidence="3">Aldo/keto reductase</fullName>
    </submittedName>
</protein>
<dbReference type="OrthoDB" id="37537at2759"/>
<name>A0A6A6I2K1_9PLEO</name>
<dbReference type="GO" id="GO:0005737">
    <property type="term" value="C:cytoplasm"/>
    <property type="evidence" value="ECO:0007669"/>
    <property type="project" value="TreeGrafter"/>
</dbReference>
<evidence type="ECO:0000259" key="2">
    <source>
        <dbReference type="Pfam" id="PF00248"/>
    </source>
</evidence>
<dbReference type="GeneID" id="54583129"/>
<dbReference type="PANTHER" id="PTHR43625:SF78">
    <property type="entry name" value="PYRIDOXAL REDUCTASE-RELATED"/>
    <property type="match status" value="1"/>
</dbReference>
<dbReference type="RefSeq" id="XP_033679708.1">
    <property type="nucleotide sequence ID" value="XM_033829799.1"/>
</dbReference>
<dbReference type="Gene3D" id="3.20.20.100">
    <property type="entry name" value="NADP-dependent oxidoreductase domain"/>
    <property type="match status" value="1"/>
</dbReference>
<keyword evidence="1" id="KW-0560">Oxidoreductase</keyword>
<dbReference type="SUPFAM" id="SSF51430">
    <property type="entry name" value="NAD(P)-linked oxidoreductase"/>
    <property type="match status" value="1"/>
</dbReference>
<dbReference type="Pfam" id="PF00248">
    <property type="entry name" value="Aldo_ket_red"/>
    <property type="match status" value="1"/>
</dbReference>
<dbReference type="CDD" id="cd19077">
    <property type="entry name" value="AKR_AKR8A1-2"/>
    <property type="match status" value="1"/>
</dbReference>
<evidence type="ECO:0000313" key="3">
    <source>
        <dbReference type="EMBL" id="KAF2244704.1"/>
    </source>
</evidence>
<dbReference type="InterPro" id="IPR050791">
    <property type="entry name" value="Aldo-Keto_reductase"/>
</dbReference>